<sequence>MAADRAEQRRGEDTDHGEAETVSPVRERGRARTSEGDFKLGELRTGPLDVVYDDWLRGIYSMTPTRHSTQALLPPLSILAHGKRLRATEGYQITLVGGAGKKKLLS</sequence>
<dbReference type="AlphaFoldDB" id="A0AAV7QSZ1"/>
<name>A0AAV7QSZ1_PLEWA</name>
<gene>
    <name evidence="2" type="ORF">NDU88_009411</name>
</gene>
<comment type="caution">
    <text evidence="2">The sequence shown here is derived from an EMBL/GenBank/DDBJ whole genome shotgun (WGS) entry which is preliminary data.</text>
</comment>
<organism evidence="2 3">
    <name type="scientific">Pleurodeles waltl</name>
    <name type="common">Iberian ribbed newt</name>
    <dbReference type="NCBI Taxonomy" id="8319"/>
    <lineage>
        <taxon>Eukaryota</taxon>
        <taxon>Metazoa</taxon>
        <taxon>Chordata</taxon>
        <taxon>Craniata</taxon>
        <taxon>Vertebrata</taxon>
        <taxon>Euteleostomi</taxon>
        <taxon>Amphibia</taxon>
        <taxon>Batrachia</taxon>
        <taxon>Caudata</taxon>
        <taxon>Salamandroidea</taxon>
        <taxon>Salamandridae</taxon>
        <taxon>Pleurodelinae</taxon>
        <taxon>Pleurodeles</taxon>
    </lineage>
</organism>
<evidence type="ECO:0000313" key="3">
    <source>
        <dbReference type="Proteomes" id="UP001066276"/>
    </source>
</evidence>
<protein>
    <submittedName>
        <fullName evidence="2">Uncharacterized protein</fullName>
    </submittedName>
</protein>
<evidence type="ECO:0000313" key="2">
    <source>
        <dbReference type="EMBL" id="KAJ1143100.1"/>
    </source>
</evidence>
<feature type="region of interest" description="Disordered" evidence="1">
    <location>
        <begin position="1"/>
        <end position="40"/>
    </location>
</feature>
<proteinExistence type="predicted"/>
<dbReference type="Proteomes" id="UP001066276">
    <property type="component" value="Chromosome 6"/>
</dbReference>
<dbReference type="EMBL" id="JANPWB010000010">
    <property type="protein sequence ID" value="KAJ1143100.1"/>
    <property type="molecule type" value="Genomic_DNA"/>
</dbReference>
<evidence type="ECO:0000256" key="1">
    <source>
        <dbReference type="SAM" id="MobiDB-lite"/>
    </source>
</evidence>
<accession>A0AAV7QSZ1</accession>
<keyword evidence="3" id="KW-1185">Reference proteome</keyword>
<reference evidence="2" key="1">
    <citation type="journal article" date="2022" name="bioRxiv">
        <title>Sequencing and chromosome-scale assembly of the giantPleurodeles waltlgenome.</title>
        <authorList>
            <person name="Brown T."/>
            <person name="Elewa A."/>
            <person name="Iarovenko S."/>
            <person name="Subramanian E."/>
            <person name="Araus A.J."/>
            <person name="Petzold A."/>
            <person name="Susuki M."/>
            <person name="Suzuki K.-i.T."/>
            <person name="Hayashi T."/>
            <person name="Toyoda A."/>
            <person name="Oliveira C."/>
            <person name="Osipova E."/>
            <person name="Leigh N.D."/>
            <person name="Simon A."/>
            <person name="Yun M.H."/>
        </authorList>
    </citation>
    <scope>NUCLEOTIDE SEQUENCE</scope>
    <source>
        <strain evidence="2">20211129_DDA</strain>
        <tissue evidence="2">Liver</tissue>
    </source>
</reference>